<keyword evidence="1" id="KW-1185">Reference proteome</keyword>
<sequence length="335" mass="38296">MASKQGYSCLSDGSLDIPISSPEGTPSLSPHSPGLCLISPPIAESHWLSNAQPQPDTPSEMNITLEKLLAPITEKLKYLLKKAEDFQTYLLYSRDRMQKEQFAKAMPTFLQMCQPYFHYLESTARSCTPYLRPPQEPVRKRLLEISQQLACQLEQLVLMYASFSFVSLEDTDPFSVSCFFCGKFWMNETRQVSIFRYCISAPYTAAHIPHNLYKKMRWNLDILEGSAARNQTLRTEYYFLCFRDTGDETTVKMQKLWSIGRWVPIDPDNEHSSDVLSWVLCHQPTGDYQQLLTIGFEEPSHTLATDLLVQMLNAQSSGLLNRESSCWMGPGEQVQ</sequence>
<name>A0A6P9B3V6_PANGU</name>
<dbReference type="PANTHER" id="PTHR36292:SF1">
    <property type="entry name" value="UPF0575 PROTEIN C19ORF67"/>
    <property type="match status" value="1"/>
</dbReference>
<dbReference type="GeneID" id="117659244"/>
<dbReference type="RefSeq" id="XP_034263221.1">
    <property type="nucleotide sequence ID" value="XM_034407330.2"/>
</dbReference>
<dbReference type="Pfam" id="PF11771">
    <property type="entry name" value="DUF3314"/>
    <property type="match status" value="1"/>
</dbReference>
<proteinExistence type="predicted"/>
<evidence type="ECO:0000313" key="2">
    <source>
        <dbReference type="RefSeq" id="XP_034263221.1"/>
    </source>
</evidence>
<dbReference type="KEGG" id="pgut:117659244"/>
<dbReference type="CTD" id="103189105"/>
<dbReference type="InParanoid" id="A0A6P9B3V6"/>
<dbReference type="OMA" id="WHLETIP"/>
<dbReference type="PANTHER" id="PTHR36292">
    <property type="entry name" value="UPF0575 PROTEIN C19ORF67"/>
    <property type="match status" value="1"/>
</dbReference>
<accession>A0A6P9B3V6</accession>
<dbReference type="Proteomes" id="UP001652622">
    <property type="component" value="Unplaced"/>
</dbReference>
<organism evidence="1 2">
    <name type="scientific">Pantherophis guttatus</name>
    <name type="common">Corn snake</name>
    <name type="synonym">Elaphe guttata</name>
    <dbReference type="NCBI Taxonomy" id="94885"/>
    <lineage>
        <taxon>Eukaryota</taxon>
        <taxon>Metazoa</taxon>
        <taxon>Chordata</taxon>
        <taxon>Craniata</taxon>
        <taxon>Vertebrata</taxon>
        <taxon>Euteleostomi</taxon>
        <taxon>Lepidosauria</taxon>
        <taxon>Squamata</taxon>
        <taxon>Bifurcata</taxon>
        <taxon>Unidentata</taxon>
        <taxon>Episquamata</taxon>
        <taxon>Toxicofera</taxon>
        <taxon>Serpentes</taxon>
        <taxon>Colubroidea</taxon>
        <taxon>Colubridae</taxon>
        <taxon>Colubrinae</taxon>
        <taxon>Pantherophis</taxon>
    </lineage>
</organism>
<gene>
    <name evidence="2" type="primary">CUNH19orf67</name>
</gene>
<dbReference type="InterPro" id="IPR021748">
    <property type="entry name" value="DUF3314"/>
</dbReference>
<reference evidence="2" key="1">
    <citation type="submission" date="2025-08" db="UniProtKB">
        <authorList>
            <consortium name="RefSeq"/>
        </authorList>
    </citation>
    <scope>IDENTIFICATION</scope>
    <source>
        <tissue evidence="2">Blood</tissue>
    </source>
</reference>
<protein>
    <submittedName>
        <fullName evidence="2">UPF0575 protein C19orf67 homolog isoform X1</fullName>
    </submittedName>
</protein>
<dbReference type="AlphaFoldDB" id="A0A6P9B3V6"/>
<evidence type="ECO:0000313" key="1">
    <source>
        <dbReference type="Proteomes" id="UP001652622"/>
    </source>
</evidence>